<dbReference type="EMBL" id="GAIX01003170">
    <property type="protein sequence ID" value="JAA89390.1"/>
    <property type="molecule type" value="Transcribed_RNA"/>
</dbReference>
<dbReference type="InterPro" id="IPR036179">
    <property type="entry name" value="Ig-like_dom_sf"/>
</dbReference>
<dbReference type="AlphaFoldDB" id="S4PN80"/>
<dbReference type="InterPro" id="IPR013783">
    <property type="entry name" value="Ig-like_fold"/>
</dbReference>
<dbReference type="PROSITE" id="PS50835">
    <property type="entry name" value="IG_LIKE"/>
    <property type="match status" value="1"/>
</dbReference>
<reference evidence="2" key="1">
    <citation type="journal article" date="2013" name="BMC Genomics">
        <title>Unscrambling butterfly oogenesis.</title>
        <authorList>
            <person name="Carter J.M."/>
            <person name="Baker S.C."/>
            <person name="Pink R."/>
            <person name="Carter D.R."/>
            <person name="Collins A."/>
            <person name="Tomlin J."/>
            <person name="Gibbs M."/>
            <person name="Breuker C.J."/>
        </authorList>
    </citation>
    <scope>NUCLEOTIDE SEQUENCE</scope>
    <source>
        <tissue evidence="2">Ovary</tissue>
    </source>
</reference>
<accession>S4PN80</accession>
<reference evidence="2" key="2">
    <citation type="submission" date="2013-05" db="EMBL/GenBank/DDBJ databases">
        <authorList>
            <person name="Carter J.-M."/>
            <person name="Baker S.C."/>
            <person name="Pink R."/>
            <person name="Carter D.R.F."/>
            <person name="Collins A."/>
            <person name="Tomlin J."/>
            <person name="Gibbs M."/>
            <person name="Breuker C.J."/>
        </authorList>
    </citation>
    <scope>NUCLEOTIDE SEQUENCE</scope>
    <source>
        <tissue evidence="2">Ovary</tissue>
    </source>
</reference>
<dbReference type="SUPFAM" id="SSF48726">
    <property type="entry name" value="Immunoglobulin"/>
    <property type="match status" value="1"/>
</dbReference>
<feature type="domain" description="Ig-like" evidence="1">
    <location>
        <begin position="26"/>
        <end position="83"/>
    </location>
</feature>
<organism evidence="2">
    <name type="scientific">Pararge aegeria</name>
    <name type="common">speckled wood butterfly</name>
    <dbReference type="NCBI Taxonomy" id="116150"/>
    <lineage>
        <taxon>Eukaryota</taxon>
        <taxon>Metazoa</taxon>
        <taxon>Ecdysozoa</taxon>
        <taxon>Arthropoda</taxon>
        <taxon>Hexapoda</taxon>
        <taxon>Insecta</taxon>
        <taxon>Pterygota</taxon>
        <taxon>Neoptera</taxon>
        <taxon>Endopterygota</taxon>
        <taxon>Lepidoptera</taxon>
        <taxon>Glossata</taxon>
        <taxon>Ditrysia</taxon>
        <taxon>Papilionoidea</taxon>
        <taxon>Nymphalidae</taxon>
        <taxon>Satyrinae</taxon>
        <taxon>Satyrini</taxon>
        <taxon>Parargina</taxon>
        <taxon>Pararge</taxon>
    </lineage>
</organism>
<feature type="non-terminal residue" evidence="2">
    <location>
        <position position="83"/>
    </location>
</feature>
<evidence type="ECO:0000313" key="2">
    <source>
        <dbReference type="EMBL" id="JAA89390.1"/>
    </source>
</evidence>
<name>S4PN80_9NEOP</name>
<dbReference type="InterPro" id="IPR007110">
    <property type="entry name" value="Ig-like_dom"/>
</dbReference>
<evidence type="ECO:0000259" key="1">
    <source>
        <dbReference type="PROSITE" id="PS50835"/>
    </source>
</evidence>
<sequence>VNEVGVGESSEITEFVVIETSIKEGPPSVEKPLRDTIASPGERIELTCIFGGVPVPTVAWTRNGAPLSRTAGSYRDRVAELSL</sequence>
<dbReference type="Gene3D" id="2.60.40.10">
    <property type="entry name" value="Immunoglobulins"/>
    <property type="match status" value="1"/>
</dbReference>
<dbReference type="Pfam" id="PF13927">
    <property type="entry name" value="Ig_3"/>
    <property type="match status" value="1"/>
</dbReference>
<protein>
    <submittedName>
        <fullName evidence="2">Titin-like protein</fullName>
    </submittedName>
</protein>
<proteinExistence type="predicted"/>
<feature type="non-terminal residue" evidence="2">
    <location>
        <position position="1"/>
    </location>
</feature>